<name>A0A4Y6UA52_9PROT</name>
<dbReference type="Proteomes" id="UP000318709">
    <property type="component" value="Chromosome"/>
</dbReference>
<feature type="region of interest" description="Disordered" evidence="1">
    <location>
        <begin position="39"/>
        <end position="65"/>
    </location>
</feature>
<gene>
    <name evidence="2" type="ORF">E3E12_02980</name>
</gene>
<feature type="compositionally biased region" description="Polar residues" evidence="1">
    <location>
        <begin position="50"/>
        <end position="65"/>
    </location>
</feature>
<dbReference type="EMBL" id="CP038231">
    <property type="protein sequence ID" value="QDH13336.1"/>
    <property type="molecule type" value="Genomic_DNA"/>
</dbReference>
<accession>A0A4Y6UA52</accession>
<proteinExistence type="predicted"/>
<dbReference type="RefSeq" id="WP_141442997.1">
    <property type="nucleotide sequence ID" value="NZ_CP038231.1"/>
</dbReference>
<evidence type="ECO:0000313" key="3">
    <source>
        <dbReference type="Proteomes" id="UP000318709"/>
    </source>
</evidence>
<protein>
    <submittedName>
        <fullName evidence="2">Uncharacterized protein</fullName>
    </submittedName>
</protein>
<evidence type="ECO:0000256" key="1">
    <source>
        <dbReference type="SAM" id="MobiDB-lite"/>
    </source>
</evidence>
<sequence>MTELMAAAIQAKEVPTMRTDLSSHLQTLTCPHGMMQSGMMGGAMMGSQQPSATAIKTVPVSSTHA</sequence>
<dbReference type="AlphaFoldDB" id="A0A4Y6UA52"/>
<organism evidence="2 3">
    <name type="scientific">Formicincola oecophyllae</name>
    <dbReference type="NCBI Taxonomy" id="2558361"/>
    <lineage>
        <taxon>Bacteria</taxon>
        <taxon>Pseudomonadati</taxon>
        <taxon>Pseudomonadota</taxon>
        <taxon>Alphaproteobacteria</taxon>
        <taxon>Acetobacterales</taxon>
        <taxon>Acetobacteraceae</taxon>
        <taxon>Formicincola</taxon>
    </lineage>
</organism>
<evidence type="ECO:0000313" key="2">
    <source>
        <dbReference type="EMBL" id="QDH13336.1"/>
    </source>
</evidence>
<dbReference type="KEGG" id="swf:E3E12_02980"/>
<keyword evidence="3" id="KW-1185">Reference proteome</keyword>
<reference evidence="2 3" key="1">
    <citation type="submission" date="2019-03" db="EMBL/GenBank/DDBJ databases">
        <title>The complete genome sequence of Swingsia_sp. F3b2 LMG30590(T).</title>
        <authorList>
            <person name="Chua K.-O."/>
            <person name="Chan K.-G."/>
            <person name="See-Too W.-S."/>
        </authorList>
    </citation>
    <scope>NUCLEOTIDE SEQUENCE [LARGE SCALE GENOMIC DNA]</scope>
    <source>
        <strain evidence="2 3">F3b2</strain>
    </source>
</reference>